<dbReference type="InterPro" id="IPR001845">
    <property type="entry name" value="HTH_ArsR_DNA-bd_dom"/>
</dbReference>
<dbReference type="InterPro" id="IPR045981">
    <property type="entry name" value="DUF5937"/>
</dbReference>
<evidence type="ECO:0000256" key="3">
    <source>
        <dbReference type="ARBA" id="ARBA00023163"/>
    </source>
</evidence>
<dbReference type="PANTHER" id="PTHR43132:SF8">
    <property type="entry name" value="HTH-TYPE TRANSCRIPTIONAL REGULATOR KMTR"/>
    <property type="match status" value="1"/>
</dbReference>
<feature type="domain" description="HTH arsR-type" evidence="4">
    <location>
        <begin position="243"/>
        <end position="328"/>
    </location>
</feature>
<organism evidence="5 6">
    <name type="scientific">Streptomyces pratensis (strain ATCC 33331 / IAF-45CD)</name>
    <dbReference type="NCBI Taxonomy" id="591167"/>
    <lineage>
        <taxon>Bacteria</taxon>
        <taxon>Bacillati</taxon>
        <taxon>Actinomycetota</taxon>
        <taxon>Actinomycetes</taxon>
        <taxon>Kitasatosporales</taxon>
        <taxon>Streptomycetaceae</taxon>
        <taxon>Streptomyces</taxon>
    </lineage>
</organism>
<evidence type="ECO:0000259" key="4">
    <source>
        <dbReference type="PROSITE" id="PS50987"/>
    </source>
</evidence>
<reference evidence="5 6" key="1">
    <citation type="submission" date="2011-01" db="EMBL/GenBank/DDBJ databases">
        <title>Complete sequence of chromosome of Streptomyces flavogriseus ATCC 33331.</title>
        <authorList>
            <consortium name="US DOE Joint Genome Institute"/>
            <person name="Lucas S."/>
            <person name="Copeland A."/>
            <person name="Lapidus A."/>
            <person name="Cheng J.-F."/>
            <person name="Goodwin L."/>
            <person name="Pitluck S."/>
            <person name="Davenport K."/>
            <person name="Detter J.C."/>
            <person name="Han C."/>
            <person name="Tapia R."/>
            <person name="Land M."/>
            <person name="Hauser L."/>
            <person name="Kyrpides N."/>
            <person name="Ivanova N."/>
            <person name="Ovchinnikova G."/>
            <person name="Pagani I."/>
            <person name="Brumm P."/>
            <person name="Mead D."/>
            <person name="Woyke T."/>
        </authorList>
    </citation>
    <scope>NUCLEOTIDE SEQUENCE [LARGE SCALE GENOMIC DNA]</scope>
    <source>
        <strain evidence="6">ATCC 33331 / IAF-45CD</strain>
    </source>
</reference>
<keyword evidence="1" id="KW-0805">Transcription regulation</keyword>
<name>A0A8D3WF08_STRFA</name>
<dbReference type="InterPro" id="IPR051011">
    <property type="entry name" value="Metal_resp_trans_reg"/>
</dbReference>
<protein>
    <submittedName>
        <fullName evidence="5">Regulatory protein ArsR</fullName>
    </submittedName>
</protein>
<dbReference type="Gene3D" id="1.10.10.10">
    <property type="entry name" value="Winged helix-like DNA-binding domain superfamily/Winged helix DNA-binding domain"/>
    <property type="match status" value="1"/>
</dbReference>
<keyword evidence="3" id="KW-0804">Transcription</keyword>
<keyword evidence="2" id="KW-0238">DNA-binding</keyword>
<dbReference type="Pfam" id="PF01022">
    <property type="entry name" value="HTH_5"/>
    <property type="match status" value="1"/>
</dbReference>
<dbReference type="KEGG" id="sfa:Sfla_1918"/>
<dbReference type="InterPro" id="IPR036388">
    <property type="entry name" value="WH-like_DNA-bd_sf"/>
</dbReference>
<dbReference type="PRINTS" id="PR00778">
    <property type="entry name" value="HTHARSR"/>
</dbReference>
<dbReference type="GO" id="GO:0003677">
    <property type="term" value="F:DNA binding"/>
    <property type="evidence" value="ECO:0007669"/>
    <property type="project" value="UniProtKB-KW"/>
</dbReference>
<gene>
    <name evidence="5" type="ordered locus">Sfla_1918</name>
</gene>
<dbReference type="Proteomes" id="UP000002066">
    <property type="component" value="Chromosome"/>
</dbReference>
<dbReference type="OrthoDB" id="3460651at2"/>
<dbReference type="EMBL" id="CP002475">
    <property type="protein sequence ID" value="ADW03352.1"/>
    <property type="molecule type" value="Genomic_DNA"/>
</dbReference>
<dbReference type="PANTHER" id="PTHR43132">
    <property type="entry name" value="ARSENICAL RESISTANCE OPERON REPRESSOR ARSR-RELATED"/>
    <property type="match status" value="1"/>
</dbReference>
<dbReference type="Pfam" id="PF19361">
    <property type="entry name" value="DUF5937"/>
    <property type="match status" value="1"/>
</dbReference>
<dbReference type="SMART" id="SM00418">
    <property type="entry name" value="HTH_ARSR"/>
    <property type="match status" value="1"/>
</dbReference>
<dbReference type="SUPFAM" id="SSF46785">
    <property type="entry name" value="Winged helix' DNA-binding domain"/>
    <property type="match status" value="1"/>
</dbReference>
<dbReference type="GO" id="GO:0003700">
    <property type="term" value="F:DNA-binding transcription factor activity"/>
    <property type="evidence" value="ECO:0007669"/>
    <property type="project" value="InterPro"/>
</dbReference>
<dbReference type="AlphaFoldDB" id="A0A8D3WF08"/>
<evidence type="ECO:0000256" key="1">
    <source>
        <dbReference type="ARBA" id="ARBA00023015"/>
    </source>
</evidence>
<dbReference type="CDD" id="cd00090">
    <property type="entry name" value="HTH_ARSR"/>
    <property type="match status" value="1"/>
</dbReference>
<accession>A0A8D3WF08</accession>
<evidence type="ECO:0000256" key="2">
    <source>
        <dbReference type="ARBA" id="ARBA00023125"/>
    </source>
</evidence>
<dbReference type="InterPro" id="IPR011991">
    <property type="entry name" value="ArsR-like_HTH"/>
</dbReference>
<dbReference type="InterPro" id="IPR036390">
    <property type="entry name" value="WH_DNA-bd_sf"/>
</dbReference>
<evidence type="ECO:0000313" key="5">
    <source>
        <dbReference type="EMBL" id="ADW03352.1"/>
    </source>
</evidence>
<dbReference type="PROSITE" id="PS50987">
    <property type="entry name" value="HTH_ARSR_2"/>
    <property type="match status" value="1"/>
</dbReference>
<sequence>MPFHLHFDETDLLRCRFALSPLWETQEAVRTLHRRARHGYHLPWLRRIEEGAAGLDLTPLWLLMPESGFNPDFLCPPPLGPLAAFAEELAGLRATDPAVARDEMALALADNPGGLRSPTGRRMLADPARAVQELADLLEQAWRVMVEPHWPRLRTLLEADIAYHSRRLAEVGFERLLGEIGPQLHWADSTLTVAGTRGDHSRVLGGQGLVLMPSVFVWPDVVGGYEPPWQPAVIYPARGIGGLWTEAAERTPDNLAALLGRARADVLCALTEPAGTSALAHRLALAPSSVSAHLKVLRAAGLLTSRRYGHQVLYERTPLGITLSGQES</sequence>
<evidence type="ECO:0000313" key="6">
    <source>
        <dbReference type="Proteomes" id="UP000002066"/>
    </source>
</evidence>
<proteinExistence type="predicted"/>